<dbReference type="PANTHER" id="PTHR31511:SF12">
    <property type="entry name" value="RHO TERMINATION FACTOR N-TERMINAL DOMAIN-CONTAINING PROTEIN"/>
    <property type="match status" value="1"/>
</dbReference>
<accession>A0ABQ9IXE5</accession>
<protein>
    <recommendedName>
        <fullName evidence="3">DNA-directed DNA polymerase</fullName>
    </recommendedName>
</protein>
<dbReference type="InterPro" id="IPR043502">
    <property type="entry name" value="DNA/RNA_pol_sf"/>
</dbReference>
<dbReference type="Gene3D" id="3.90.1600.10">
    <property type="entry name" value="Palm domain of DNA polymerase"/>
    <property type="match status" value="1"/>
</dbReference>
<organism evidence="1 2">
    <name type="scientific">Molorchus minor</name>
    <dbReference type="NCBI Taxonomy" id="1323400"/>
    <lineage>
        <taxon>Eukaryota</taxon>
        <taxon>Metazoa</taxon>
        <taxon>Ecdysozoa</taxon>
        <taxon>Arthropoda</taxon>
        <taxon>Hexapoda</taxon>
        <taxon>Insecta</taxon>
        <taxon>Pterygota</taxon>
        <taxon>Neoptera</taxon>
        <taxon>Endopterygota</taxon>
        <taxon>Coleoptera</taxon>
        <taxon>Polyphaga</taxon>
        <taxon>Cucujiformia</taxon>
        <taxon>Chrysomeloidea</taxon>
        <taxon>Cerambycidae</taxon>
        <taxon>Lamiinae</taxon>
        <taxon>Monochamini</taxon>
        <taxon>Molorchus</taxon>
    </lineage>
</organism>
<dbReference type="EMBL" id="JAPWTJ010002117">
    <property type="protein sequence ID" value="KAJ8967847.1"/>
    <property type="molecule type" value="Genomic_DNA"/>
</dbReference>
<dbReference type="InterPro" id="IPR023211">
    <property type="entry name" value="DNA_pol_palm_dom_sf"/>
</dbReference>
<gene>
    <name evidence="1" type="ORF">NQ317_002176</name>
</gene>
<comment type="caution">
    <text evidence="1">The sequence shown here is derived from an EMBL/GenBank/DDBJ whole genome shotgun (WGS) entry which is preliminary data.</text>
</comment>
<dbReference type="PANTHER" id="PTHR31511">
    <property type="entry name" value="PROTEIN CBG23764"/>
    <property type="match status" value="1"/>
</dbReference>
<name>A0ABQ9IXE5_9CUCU</name>
<dbReference type="Proteomes" id="UP001162164">
    <property type="component" value="Unassembled WGS sequence"/>
</dbReference>
<keyword evidence="2" id="KW-1185">Reference proteome</keyword>
<evidence type="ECO:0008006" key="3">
    <source>
        <dbReference type="Google" id="ProtNLM"/>
    </source>
</evidence>
<reference evidence="1" key="1">
    <citation type="journal article" date="2023" name="Insect Mol. Biol.">
        <title>Genome sequencing provides insights into the evolution of gene families encoding plant cell wall-degrading enzymes in longhorned beetles.</title>
        <authorList>
            <person name="Shin N.R."/>
            <person name="Okamura Y."/>
            <person name="Kirsch R."/>
            <person name="Pauchet Y."/>
        </authorList>
    </citation>
    <scope>NUCLEOTIDE SEQUENCE</scope>
    <source>
        <strain evidence="1">MMC_N1</strain>
    </source>
</reference>
<evidence type="ECO:0000313" key="2">
    <source>
        <dbReference type="Proteomes" id="UP001162164"/>
    </source>
</evidence>
<evidence type="ECO:0000313" key="1">
    <source>
        <dbReference type="EMBL" id="KAJ8967847.1"/>
    </source>
</evidence>
<dbReference type="SUPFAM" id="SSF56672">
    <property type="entry name" value="DNA/RNA polymerases"/>
    <property type="match status" value="1"/>
</dbReference>
<sequence>MNNAIFGKTMENVDNRRLIKLVTHWESIRRSTGANALIAHPNFKTCSIFSEDFVAIHMGKLKVVYNKPIYLGFSILDLSKTVLYSFLYDIIKKQYGEKASLLYTDTDSLVLKVYTDNFYNYIMDNPDKFDTSNYESRNKFNIPKGVSVLGRMKDEFPADPIISFYGTGAKAYHIQSTGKELKKAKGVKKSVIEQQLSIDDYKQIVESGGLIFRKMNSFRSELHDMYTELKNKVALSYHDDKRFMIPNTTKTLPWGHDDILFYQSGARSKFRVVYISYKKYYE</sequence>
<proteinExistence type="predicted"/>